<sequence>MALDRVATEGKVLKNAIVLYLVIGIAIVAGQRFTGTHCDPPRMVPKVTANYPSPIIGALIWPASFYENVWKKDVPLREYLSPSICVESKGAPGPEAD</sequence>
<dbReference type="Proteomes" id="UP000095042">
    <property type="component" value="Unassembled WGS sequence"/>
</dbReference>
<gene>
    <name evidence="2" type="ORF">AUC71_09170</name>
</gene>
<dbReference type="EMBL" id="LPWD01000096">
    <property type="protein sequence ID" value="ODS03528.1"/>
    <property type="molecule type" value="Genomic_DNA"/>
</dbReference>
<organism evidence="2 3">
    <name type="scientific">Methyloceanibacter marginalis</name>
    <dbReference type="NCBI Taxonomy" id="1774971"/>
    <lineage>
        <taxon>Bacteria</taxon>
        <taxon>Pseudomonadati</taxon>
        <taxon>Pseudomonadota</taxon>
        <taxon>Alphaproteobacteria</taxon>
        <taxon>Hyphomicrobiales</taxon>
        <taxon>Hyphomicrobiaceae</taxon>
        <taxon>Methyloceanibacter</taxon>
    </lineage>
</organism>
<proteinExistence type="predicted"/>
<reference evidence="2 3" key="1">
    <citation type="journal article" date="2016" name="Environ. Microbiol.">
        <title>New Methyloceanibacter diversity from North Sea sediments includes methanotroph containing solely the soluble methane monooxygenase.</title>
        <authorList>
            <person name="Vekeman B."/>
            <person name="Kerckhof F.M."/>
            <person name="Cremers G."/>
            <person name="de Vos P."/>
            <person name="Vandamme P."/>
            <person name="Boon N."/>
            <person name="Op den Camp H.J."/>
            <person name="Heylen K."/>
        </authorList>
    </citation>
    <scope>NUCLEOTIDE SEQUENCE [LARGE SCALE GENOMIC DNA]</scope>
    <source>
        <strain evidence="2 3">R-67177</strain>
    </source>
</reference>
<dbReference type="RefSeq" id="WP_069623274.1">
    <property type="nucleotide sequence ID" value="NZ_LPWD01000096.1"/>
</dbReference>
<protein>
    <submittedName>
        <fullName evidence="2">Uncharacterized protein</fullName>
    </submittedName>
</protein>
<comment type="caution">
    <text evidence="2">The sequence shown here is derived from an EMBL/GenBank/DDBJ whole genome shotgun (WGS) entry which is preliminary data.</text>
</comment>
<accession>A0A1E3WCI8</accession>
<keyword evidence="1" id="KW-1133">Transmembrane helix</keyword>
<evidence type="ECO:0000256" key="1">
    <source>
        <dbReference type="SAM" id="Phobius"/>
    </source>
</evidence>
<keyword evidence="1" id="KW-0472">Membrane</keyword>
<dbReference type="AlphaFoldDB" id="A0A1E3WCI8"/>
<evidence type="ECO:0000313" key="2">
    <source>
        <dbReference type="EMBL" id="ODS03528.1"/>
    </source>
</evidence>
<keyword evidence="1" id="KW-0812">Transmembrane</keyword>
<evidence type="ECO:0000313" key="3">
    <source>
        <dbReference type="Proteomes" id="UP000095042"/>
    </source>
</evidence>
<keyword evidence="3" id="KW-1185">Reference proteome</keyword>
<name>A0A1E3WCI8_9HYPH</name>
<feature type="transmembrane region" description="Helical" evidence="1">
    <location>
        <begin position="12"/>
        <end position="31"/>
    </location>
</feature>